<evidence type="ECO:0000313" key="4">
    <source>
        <dbReference type="EMBL" id="KIW96777.1"/>
    </source>
</evidence>
<proteinExistence type="inferred from homology"/>
<name>A0A0D2GEF5_CLAB1</name>
<dbReference type="InterPro" id="IPR005123">
    <property type="entry name" value="Oxoglu/Fe-dep_dioxygenase_dom"/>
</dbReference>
<evidence type="ECO:0000256" key="2">
    <source>
        <dbReference type="RuleBase" id="RU003682"/>
    </source>
</evidence>
<comment type="similarity">
    <text evidence="1 2">Belongs to the iron/ascorbate-dependent oxidoreductase family.</text>
</comment>
<dbReference type="InterPro" id="IPR027443">
    <property type="entry name" value="IPNS-like_sf"/>
</dbReference>
<reference evidence="4" key="1">
    <citation type="submission" date="2015-01" db="EMBL/GenBank/DDBJ databases">
        <title>The Genome Sequence of Cladophialophora bantiana CBS 173.52.</title>
        <authorList>
            <consortium name="The Broad Institute Genomics Platform"/>
            <person name="Cuomo C."/>
            <person name="de Hoog S."/>
            <person name="Gorbushina A."/>
            <person name="Stielow B."/>
            <person name="Teixiera M."/>
            <person name="Abouelleil A."/>
            <person name="Chapman S.B."/>
            <person name="Priest M."/>
            <person name="Young S.K."/>
            <person name="Wortman J."/>
            <person name="Nusbaum C."/>
            <person name="Birren B."/>
        </authorList>
    </citation>
    <scope>NUCLEOTIDE SEQUENCE [LARGE SCALE GENOMIC DNA]</scope>
    <source>
        <strain evidence="4">CBS 173.52</strain>
    </source>
</reference>
<dbReference type="PROSITE" id="PS51471">
    <property type="entry name" value="FE2OG_OXY"/>
    <property type="match status" value="1"/>
</dbReference>
<dbReference type="RefSeq" id="XP_016623446.1">
    <property type="nucleotide sequence ID" value="XM_016759925.1"/>
</dbReference>
<dbReference type="InterPro" id="IPR026992">
    <property type="entry name" value="DIOX_N"/>
</dbReference>
<dbReference type="GO" id="GO:0046872">
    <property type="term" value="F:metal ion binding"/>
    <property type="evidence" value="ECO:0007669"/>
    <property type="project" value="UniProtKB-KW"/>
</dbReference>
<dbReference type="Proteomes" id="UP000053789">
    <property type="component" value="Unassembled WGS sequence"/>
</dbReference>
<gene>
    <name evidence="4" type="ORF">Z519_02168</name>
</gene>
<keyword evidence="5" id="KW-1185">Reference proteome</keyword>
<dbReference type="OrthoDB" id="288590at2759"/>
<dbReference type="GeneID" id="27695096"/>
<feature type="domain" description="Fe2OG dioxygenase" evidence="3">
    <location>
        <begin position="200"/>
        <end position="308"/>
    </location>
</feature>
<dbReference type="GO" id="GO:0016491">
    <property type="term" value="F:oxidoreductase activity"/>
    <property type="evidence" value="ECO:0007669"/>
    <property type="project" value="UniProtKB-KW"/>
</dbReference>
<protein>
    <recommendedName>
        <fullName evidence="3">Fe2OG dioxygenase domain-containing protein</fullName>
    </recommendedName>
</protein>
<dbReference type="SUPFAM" id="SSF51197">
    <property type="entry name" value="Clavaminate synthase-like"/>
    <property type="match status" value="1"/>
</dbReference>
<keyword evidence="2" id="KW-0479">Metal-binding</keyword>
<organism evidence="4 5">
    <name type="scientific">Cladophialophora bantiana (strain ATCC 10958 / CBS 173.52 / CDC B-1940 / NIH 8579)</name>
    <name type="common">Xylohypha bantiana</name>
    <dbReference type="NCBI Taxonomy" id="1442370"/>
    <lineage>
        <taxon>Eukaryota</taxon>
        <taxon>Fungi</taxon>
        <taxon>Dikarya</taxon>
        <taxon>Ascomycota</taxon>
        <taxon>Pezizomycotina</taxon>
        <taxon>Eurotiomycetes</taxon>
        <taxon>Chaetothyriomycetidae</taxon>
        <taxon>Chaetothyriales</taxon>
        <taxon>Herpotrichiellaceae</taxon>
        <taxon>Cladophialophora</taxon>
    </lineage>
</organism>
<accession>A0A0D2GEF5</accession>
<keyword evidence="2" id="KW-0408">Iron</keyword>
<dbReference type="AlphaFoldDB" id="A0A0D2GEF5"/>
<dbReference type="InterPro" id="IPR044861">
    <property type="entry name" value="IPNS-like_FE2OG_OXY"/>
</dbReference>
<evidence type="ECO:0000256" key="1">
    <source>
        <dbReference type="ARBA" id="ARBA00008056"/>
    </source>
</evidence>
<dbReference type="PRINTS" id="PR00682">
    <property type="entry name" value="IPNSYNTHASE"/>
</dbReference>
<dbReference type="HOGENOM" id="CLU_010119_6_3_1"/>
<dbReference type="VEuPathDB" id="FungiDB:Z519_02168"/>
<dbReference type="GO" id="GO:0044283">
    <property type="term" value="P:small molecule biosynthetic process"/>
    <property type="evidence" value="ECO:0007669"/>
    <property type="project" value="UniProtKB-ARBA"/>
</dbReference>
<evidence type="ECO:0000259" key="3">
    <source>
        <dbReference type="PROSITE" id="PS51471"/>
    </source>
</evidence>
<dbReference type="InterPro" id="IPR050231">
    <property type="entry name" value="Iron_ascorbate_oxido_reductase"/>
</dbReference>
<sequence>MPAVFTGNGYREVVSPNARAGDFSELPMIDLKYASSPNLQDRLKVAEQLCDACTRIGFFYIKNTTMPDEIRKGAFAAAKKYFELPFETKMENHINKNPAFFGYTGMYDENPDATKKGDLHECFDINYQASADYLDHPREKVQEMLASGEIWPSVWPGGIAEDDFRKPLEAYQREILRIGRTLVRLFALALNMPEDFFDDKFTVPGLMLRVLLYPPQDHKPKEDHVGIGAHTDYDVLTILAQDEHNALQVLNRNGEWIQAPPIPGTFVVNICDLMARWTNDVFVSTVHRVINENKTDRYSIPCFFGVNYKTIVEALPTCCSEKNPQKWPAVQAGEYILQRLRESYPNREMAWSQNGAIKVAPDVEEPEILVA</sequence>
<keyword evidence="2" id="KW-0560">Oxidoreductase</keyword>
<dbReference type="Gene3D" id="2.60.120.330">
    <property type="entry name" value="B-lactam Antibiotic, Isopenicillin N Synthase, Chain"/>
    <property type="match status" value="1"/>
</dbReference>
<evidence type="ECO:0000313" key="5">
    <source>
        <dbReference type="Proteomes" id="UP000053789"/>
    </source>
</evidence>
<dbReference type="EMBL" id="KN846982">
    <property type="protein sequence ID" value="KIW96777.1"/>
    <property type="molecule type" value="Genomic_DNA"/>
</dbReference>
<dbReference type="PANTHER" id="PTHR47990">
    <property type="entry name" value="2-OXOGLUTARATE (2OG) AND FE(II)-DEPENDENT OXYGENASE SUPERFAMILY PROTEIN-RELATED"/>
    <property type="match status" value="1"/>
</dbReference>
<dbReference type="Pfam" id="PF03171">
    <property type="entry name" value="2OG-FeII_Oxy"/>
    <property type="match status" value="1"/>
</dbReference>
<dbReference type="Pfam" id="PF14226">
    <property type="entry name" value="DIOX_N"/>
    <property type="match status" value="1"/>
</dbReference>